<dbReference type="AlphaFoldDB" id="A0AAV7G5X4"/>
<feature type="region of interest" description="Disordered" evidence="1">
    <location>
        <begin position="293"/>
        <end position="344"/>
    </location>
</feature>
<evidence type="ECO:0000256" key="1">
    <source>
        <dbReference type="SAM" id="MobiDB-lite"/>
    </source>
</evidence>
<evidence type="ECO:0000313" key="2">
    <source>
        <dbReference type="EMBL" id="KAH0457275.1"/>
    </source>
</evidence>
<dbReference type="EMBL" id="JAGFBR010000013">
    <property type="protein sequence ID" value="KAH0457275.1"/>
    <property type="molecule type" value="Genomic_DNA"/>
</dbReference>
<gene>
    <name evidence="2" type="ORF">IEQ34_015182</name>
</gene>
<accession>A0AAV7G5X4</accession>
<keyword evidence="3" id="KW-1185">Reference proteome</keyword>
<dbReference type="PANTHER" id="PTHR38221:SF1">
    <property type="entry name" value="OVULE PROTEIN"/>
    <property type="match status" value="1"/>
</dbReference>
<feature type="compositionally biased region" description="Acidic residues" evidence="1">
    <location>
        <begin position="299"/>
        <end position="309"/>
    </location>
</feature>
<comment type="caution">
    <text evidence="2">The sequence shown here is derived from an EMBL/GenBank/DDBJ whole genome shotgun (WGS) entry which is preliminary data.</text>
</comment>
<protein>
    <submittedName>
        <fullName evidence="2">Uncharacterized protein</fullName>
    </submittedName>
</protein>
<dbReference type="PANTHER" id="PTHR38221">
    <property type="entry name" value="BNAA04G14260D PROTEIN"/>
    <property type="match status" value="1"/>
</dbReference>
<organism evidence="2 3">
    <name type="scientific">Dendrobium chrysotoxum</name>
    <name type="common">Orchid</name>
    <dbReference type="NCBI Taxonomy" id="161865"/>
    <lineage>
        <taxon>Eukaryota</taxon>
        <taxon>Viridiplantae</taxon>
        <taxon>Streptophyta</taxon>
        <taxon>Embryophyta</taxon>
        <taxon>Tracheophyta</taxon>
        <taxon>Spermatophyta</taxon>
        <taxon>Magnoliopsida</taxon>
        <taxon>Liliopsida</taxon>
        <taxon>Asparagales</taxon>
        <taxon>Orchidaceae</taxon>
        <taxon>Epidendroideae</taxon>
        <taxon>Malaxideae</taxon>
        <taxon>Dendrobiinae</taxon>
        <taxon>Dendrobium</taxon>
    </lineage>
</organism>
<proteinExistence type="predicted"/>
<dbReference type="Proteomes" id="UP000775213">
    <property type="component" value="Unassembled WGS sequence"/>
</dbReference>
<reference evidence="2 3" key="1">
    <citation type="journal article" date="2021" name="Hortic Res">
        <title>Chromosome-scale assembly of the Dendrobium chrysotoxum genome enhances the understanding of orchid evolution.</title>
        <authorList>
            <person name="Zhang Y."/>
            <person name="Zhang G.Q."/>
            <person name="Zhang D."/>
            <person name="Liu X.D."/>
            <person name="Xu X.Y."/>
            <person name="Sun W.H."/>
            <person name="Yu X."/>
            <person name="Zhu X."/>
            <person name="Wang Z.W."/>
            <person name="Zhao X."/>
            <person name="Zhong W.Y."/>
            <person name="Chen H."/>
            <person name="Yin W.L."/>
            <person name="Huang T."/>
            <person name="Niu S.C."/>
            <person name="Liu Z.J."/>
        </authorList>
    </citation>
    <scope>NUCLEOTIDE SEQUENCE [LARGE SCALE GENOMIC DNA]</scope>
    <source>
        <strain evidence="2">Lindl</strain>
    </source>
</reference>
<sequence length="344" mass="39357">MGDPFASIISECIIRPEVEETLRRAPIIGEPCFFSGICSLHGQSLPAAPNPNTLSEIRRIPDSPSNPLDEEGLRDIPAACKGSSSFPPPRLRLDDFTALINNVSQNSDRSLGRQDILEIAKSKGLSFPPPKWWRPGGYEKTSQQWKFISQFVYLVYILLAAGQRICAWGVVIQTTNWPIKKFMMFFDIISSMVITDVDTKMCKWWNICRSEQLSRRWGFSVYHMSFYWSPCMTLEYTIKFIPIYAYIFYWSFPRPFLIPSIRMRSYFHFPIFSKILVKSRIFEKISAAFRRPLPGTGREEEEKDREEEVSDRARGAEPRTGQSAAAGGGSAARARPEQMQIRPA</sequence>
<name>A0AAV7G5X4_DENCH</name>
<evidence type="ECO:0000313" key="3">
    <source>
        <dbReference type="Proteomes" id="UP000775213"/>
    </source>
</evidence>